<dbReference type="InterPro" id="IPR051797">
    <property type="entry name" value="TrmB-like"/>
</dbReference>
<reference evidence="2" key="2">
    <citation type="submission" date="2020-09" db="EMBL/GenBank/DDBJ databases">
        <authorList>
            <person name="Sun Q."/>
            <person name="Ohkuma M."/>
        </authorList>
    </citation>
    <scope>NUCLEOTIDE SEQUENCE</scope>
    <source>
        <strain evidence="2">JCM 4346</strain>
    </source>
</reference>
<evidence type="ECO:0000259" key="1">
    <source>
        <dbReference type="SMART" id="SM00421"/>
    </source>
</evidence>
<protein>
    <recommendedName>
        <fullName evidence="1">HTH luxR-type domain-containing protein</fullName>
    </recommendedName>
</protein>
<keyword evidence="3" id="KW-1185">Reference proteome</keyword>
<dbReference type="SMART" id="SM00421">
    <property type="entry name" value="HTH_LUXR"/>
    <property type="match status" value="1"/>
</dbReference>
<organism evidence="2 3">
    <name type="scientific">Streptomyces aurantiogriseus</name>
    <dbReference type="NCBI Taxonomy" id="66870"/>
    <lineage>
        <taxon>Bacteria</taxon>
        <taxon>Bacillati</taxon>
        <taxon>Actinomycetota</taxon>
        <taxon>Actinomycetes</taxon>
        <taxon>Kitasatosporales</taxon>
        <taxon>Streptomycetaceae</taxon>
        <taxon>Streptomyces</taxon>
    </lineage>
</organism>
<gene>
    <name evidence="2" type="ORF">GCM10010251_21300</name>
</gene>
<dbReference type="InterPro" id="IPR016032">
    <property type="entry name" value="Sig_transdc_resp-reg_C-effctor"/>
</dbReference>
<evidence type="ECO:0000313" key="2">
    <source>
        <dbReference type="EMBL" id="GGR05374.1"/>
    </source>
</evidence>
<dbReference type="GO" id="GO:0006355">
    <property type="term" value="P:regulation of DNA-templated transcription"/>
    <property type="evidence" value="ECO:0007669"/>
    <property type="project" value="InterPro"/>
</dbReference>
<proteinExistence type="predicted"/>
<comment type="caution">
    <text evidence="2">The sequence shown here is derived from an EMBL/GenBank/DDBJ whole genome shotgun (WGS) entry which is preliminary data.</text>
</comment>
<dbReference type="Gene3D" id="1.10.10.10">
    <property type="entry name" value="Winged helix-like DNA-binding domain superfamily/Winged helix DNA-binding domain"/>
    <property type="match status" value="1"/>
</dbReference>
<feature type="domain" description="HTH luxR-type" evidence="1">
    <location>
        <begin position="265"/>
        <end position="322"/>
    </location>
</feature>
<sequence length="339" mass="37314">MLRILGLASDAESLYRAMIGEPHQDVPGLAAHLQWPEERVRHALDELARLALVRPSGDPPGELLVVNPELRLTALLTQEEVRLAERQQQIANSRQAVTEIIDSYHNAVRNQRGLEVERITGLEMIRARLEELSQECAEELSAFIPLSRHPADSRRAVRPLDENLLGRGVHMRSIYLQGALNDPDMTTHFDWLTDLGGRVRTVATLPLRLIIFDRRVAMVPSDPENTASGALLLRGKGLVSALCSLFEHVWEAATPYGQEPINDSRTGLSSQARAILSLLAQGYTDDVVARKIGVSVRTSRRITAELMSQLGARSRFQAGVLAGERGWLRGATAEGGGPV</sequence>
<dbReference type="InterPro" id="IPR036388">
    <property type="entry name" value="WH-like_DNA-bd_sf"/>
</dbReference>
<dbReference type="PANTHER" id="PTHR34293:SF1">
    <property type="entry name" value="HTH-TYPE TRANSCRIPTIONAL REGULATOR TRMBL2"/>
    <property type="match status" value="1"/>
</dbReference>
<dbReference type="EMBL" id="BMSX01000004">
    <property type="protein sequence ID" value="GGR05374.1"/>
    <property type="molecule type" value="Genomic_DNA"/>
</dbReference>
<reference evidence="2" key="1">
    <citation type="journal article" date="2014" name="Int. J. Syst. Evol. Microbiol.">
        <title>Complete genome sequence of Corynebacterium casei LMG S-19264T (=DSM 44701T), isolated from a smear-ripened cheese.</title>
        <authorList>
            <consortium name="US DOE Joint Genome Institute (JGI-PGF)"/>
            <person name="Walter F."/>
            <person name="Albersmeier A."/>
            <person name="Kalinowski J."/>
            <person name="Ruckert C."/>
        </authorList>
    </citation>
    <scope>NUCLEOTIDE SEQUENCE</scope>
    <source>
        <strain evidence="2">JCM 4346</strain>
    </source>
</reference>
<accession>A0A918F3M7</accession>
<dbReference type="AlphaFoldDB" id="A0A918F3M7"/>
<dbReference type="GO" id="GO:0003677">
    <property type="term" value="F:DNA binding"/>
    <property type="evidence" value="ECO:0007669"/>
    <property type="project" value="InterPro"/>
</dbReference>
<dbReference type="Proteomes" id="UP000658320">
    <property type="component" value="Unassembled WGS sequence"/>
</dbReference>
<dbReference type="InterPro" id="IPR000792">
    <property type="entry name" value="Tscrpt_reg_LuxR_C"/>
</dbReference>
<dbReference type="SUPFAM" id="SSF46894">
    <property type="entry name" value="C-terminal effector domain of the bipartite response regulators"/>
    <property type="match status" value="1"/>
</dbReference>
<name>A0A918F3M7_9ACTN</name>
<evidence type="ECO:0000313" key="3">
    <source>
        <dbReference type="Proteomes" id="UP000658320"/>
    </source>
</evidence>
<dbReference type="PANTHER" id="PTHR34293">
    <property type="entry name" value="HTH-TYPE TRANSCRIPTIONAL REGULATOR TRMBL2"/>
    <property type="match status" value="1"/>
</dbReference>